<keyword evidence="2" id="KW-0678">Repressor</keyword>
<comment type="subunit">
    <text evidence="2">Interacts with ribosomal protein uL14 (rplN).</text>
</comment>
<dbReference type="KEGG" id="tpt:Tpet_0778"/>
<dbReference type="GO" id="GO:0017148">
    <property type="term" value="P:negative regulation of translation"/>
    <property type="evidence" value="ECO:0007669"/>
    <property type="project" value="UniProtKB-UniRule"/>
</dbReference>
<evidence type="ECO:0000256" key="1">
    <source>
        <dbReference type="ARBA" id="ARBA00010574"/>
    </source>
</evidence>
<evidence type="ECO:0000313" key="3">
    <source>
        <dbReference type="EMBL" id="ABQ46797.1"/>
    </source>
</evidence>
<dbReference type="NCBIfam" id="TIGR00090">
    <property type="entry name" value="rsfS_iojap_ybeB"/>
    <property type="match status" value="1"/>
</dbReference>
<comment type="subcellular location">
    <subcellularLocation>
        <location evidence="2">Cytoplasm</location>
    </subcellularLocation>
</comment>
<dbReference type="GO" id="GO:0042256">
    <property type="term" value="P:cytosolic ribosome assembly"/>
    <property type="evidence" value="ECO:0007669"/>
    <property type="project" value="UniProtKB-UniRule"/>
</dbReference>
<sequence length="110" mass="12813">MIDVLKKILKKISEKGGENPVVLDMRKTPVPTDYFVIFTANSYTHMRAMRDELIDLIKELSLPLIYYDKGEEYEWLIIDAGSVVIHIFTEKGRDFYDLEGLWIDADRISV</sequence>
<dbReference type="PANTHER" id="PTHR21043:SF0">
    <property type="entry name" value="MITOCHONDRIAL ASSEMBLY OF RIBOSOMAL LARGE SUBUNIT PROTEIN 1"/>
    <property type="match status" value="1"/>
</dbReference>
<comment type="similarity">
    <text evidence="1 2">Belongs to the Iojap/RsfS family.</text>
</comment>
<proteinExistence type="inferred from homology"/>
<dbReference type="GO" id="GO:0005737">
    <property type="term" value="C:cytoplasm"/>
    <property type="evidence" value="ECO:0007669"/>
    <property type="project" value="UniProtKB-SubCell"/>
</dbReference>
<protein>
    <recommendedName>
        <fullName evidence="2">Ribosomal silencing factor RsfS</fullName>
    </recommendedName>
</protein>
<dbReference type="PANTHER" id="PTHR21043">
    <property type="entry name" value="IOJAP SUPERFAMILY ORTHOLOG"/>
    <property type="match status" value="1"/>
</dbReference>
<accession>A5IKS4</accession>
<dbReference type="AlphaFoldDB" id="A5IKS4"/>
<keyword evidence="2" id="KW-0810">Translation regulation</keyword>
<evidence type="ECO:0000313" key="4">
    <source>
        <dbReference type="Proteomes" id="UP000006558"/>
    </source>
</evidence>
<comment type="function">
    <text evidence="2">Functions as a ribosomal silencing factor. Interacts with ribosomal protein uL14 (rplN), blocking formation of intersubunit bridge B8. Prevents association of the 30S and 50S ribosomal subunits and the formation of functional ribosomes, thus repressing translation.</text>
</comment>
<dbReference type="SUPFAM" id="SSF81301">
    <property type="entry name" value="Nucleotidyltransferase"/>
    <property type="match status" value="1"/>
</dbReference>
<keyword evidence="2" id="KW-0963">Cytoplasm</keyword>
<dbReference type="Gene3D" id="3.30.460.10">
    <property type="entry name" value="Beta Polymerase, domain 2"/>
    <property type="match status" value="1"/>
</dbReference>
<dbReference type="EMBL" id="CP000702">
    <property type="protein sequence ID" value="ABQ46797.1"/>
    <property type="molecule type" value="Genomic_DNA"/>
</dbReference>
<dbReference type="InterPro" id="IPR004394">
    <property type="entry name" value="Iojap/RsfS/C7orf30"/>
</dbReference>
<dbReference type="RefSeq" id="WP_011943365.1">
    <property type="nucleotide sequence ID" value="NC_009486.1"/>
</dbReference>
<evidence type="ECO:0000256" key="2">
    <source>
        <dbReference type="HAMAP-Rule" id="MF_01477"/>
    </source>
</evidence>
<dbReference type="GO" id="GO:0090071">
    <property type="term" value="P:negative regulation of ribosome biogenesis"/>
    <property type="evidence" value="ECO:0007669"/>
    <property type="project" value="UniProtKB-UniRule"/>
</dbReference>
<dbReference type="Proteomes" id="UP000006558">
    <property type="component" value="Chromosome"/>
</dbReference>
<dbReference type="Pfam" id="PF02410">
    <property type="entry name" value="RsfS"/>
    <property type="match status" value="1"/>
</dbReference>
<organism evidence="3 4">
    <name type="scientific">Thermotoga petrophila (strain ATCC BAA-488 / DSM 13995 / JCM 10881 / RKU-1)</name>
    <dbReference type="NCBI Taxonomy" id="390874"/>
    <lineage>
        <taxon>Bacteria</taxon>
        <taxon>Thermotogati</taxon>
        <taxon>Thermotogota</taxon>
        <taxon>Thermotogae</taxon>
        <taxon>Thermotogales</taxon>
        <taxon>Thermotogaceae</taxon>
        <taxon>Thermotoga</taxon>
    </lineage>
</organism>
<reference evidence="4" key="1">
    <citation type="submission" date="2007-05" db="EMBL/GenBank/DDBJ databases">
        <title>Complete sequence of Thermotoga petrophila RKU-1.</title>
        <authorList>
            <consortium name="US DOE Joint Genome Institute"/>
            <person name="Copeland A."/>
            <person name="Lucas S."/>
            <person name="Lapidus A."/>
            <person name="Barry K."/>
            <person name="Glavina del Rio T."/>
            <person name="Dalin E."/>
            <person name="Tice H."/>
            <person name="Pitluck S."/>
            <person name="Sims D."/>
            <person name="Brettin T."/>
            <person name="Bruce D."/>
            <person name="Detter J.C."/>
            <person name="Han C."/>
            <person name="Tapia R."/>
            <person name="Schmutz J."/>
            <person name="Larimer F."/>
            <person name="Land M."/>
            <person name="Hauser L."/>
            <person name="Kyrpides N."/>
            <person name="Mikhailova N."/>
            <person name="Nelson K."/>
            <person name="Gogarten J.P."/>
            <person name="Noll K."/>
            <person name="Richardson P."/>
        </authorList>
    </citation>
    <scope>NUCLEOTIDE SEQUENCE [LARGE SCALE GENOMIC DNA]</scope>
    <source>
        <strain evidence="4">ATCC BAA-488 / DSM 13995 / JCM 10881 / RKU-1</strain>
    </source>
</reference>
<dbReference type="eggNOG" id="COG0799">
    <property type="taxonomic scope" value="Bacteria"/>
</dbReference>
<dbReference type="GO" id="GO:0043023">
    <property type="term" value="F:ribosomal large subunit binding"/>
    <property type="evidence" value="ECO:0007669"/>
    <property type="project" value="TreeGrafter"/>
</dbReference>
<dbReference type="STRING" id="390874.Tpet_0778"/>
<name>A5IKS4_THEP1</name>
<dbReference type="HOGENOM" id="CLU_092688_5_0_0"/>
<dbReference type="InterPro" id="IPR043519">
    <property type="entry name" value="NT_sf"/>
</dbReference>
<reference evidence="3 4" key="2">
    <citation type="journal article" date="2009" name="Proc. Natl. Acad. Sci. U.S.A.">
        <title>On the chimeric nature, thermophilic origin, and phylogenetic placement of the Thermotogales.</title>
        <authorList>
            <person name="Zhaxybayeva O."/>
            <person name="Swithers K.S."/>
            <person name="Lapierre P."/>
            <person name="Fournier G.P."/>
            <person name="Bickhart D.M."/>
            <person name="DeBoy R.T."/>
            <person name="Nelson K.E."/>
            <person name="Nesbo C.L."/>
            <person name="Doolittle W.F."/>
            <person name="Gogarten J.P."/>
            <person name="Noll K.M."/>
        </authorList>
    </citation>
    <scope>NUCLEOTIDE SEQUENCE [LARGE SCALE GENOMIC DNA]</scope>
    <source>
        <strain evidence="4">ATCC BAA-488 / DSM 13995 / JCM 10881 / RKU-1</strain>
    </source>
</reference>
<dbReference type="HAMAP" id="MF_01477">
    <property type="entry name" value="Iojap_RsfS"/>
    <property type="match status" value="1"/>
</dbReference>
<gene>
    <name evidence="2" type="primary">rsfS</name>
    <name evidence="3" type="ordered locus">Tpet_0778</name>
</gene>